<feature type="region of interest" description="Disordered" evidence="1">
    <location>
        <begin position="227"/>
        <end position="272"/>
    </location>
</feature>
<evidence type="ECO:0000313" key="2">
    <source>
        <dbReference type="Proteomes" id="UP000829291"/>
    </source>
</evidence>
<dbReference type="Gene3D" id="3.10.20.90">
    <property type="entry name" value="Phosphatidylinositol 3-kinase Catalytic Subunit, Chain A, domain 1"/>
    <property type="match status" value="1"/>
</dbReference>
<evidence type="ECO:0000256" key="1">
    <source>
        <dbReference type="SAM" id="MobiDB-lite"/>
    </source>
</evidence>
<feature type="region of interest" description="Disordered" evidence="1">
    <location>
        <begin position="725"/>
        <end position="747"/>
    </location>
</feature>
<feature type="region of interest" description="Disordered" evidence="1">
    <location>
        <begin position="457"/>
        <end position="482"/>
    </location>
</feature>
<feature type="compositionally biased region" description="Basic and acidic residues" evidence="1">
    <location>
        <begin position="164"/>
        <end position="174"/>
    </location>
</feature>
<feature type="compositionally biased region" description="Low complexity" evidence="1">
    <location>
        <begin position="612"/>
        <end position="644"/>
    </location>
</feature>
<feature type="compositionally biased region" description="Basic and acidic residues" evidence="1">
    <location>
        <begin position="239"/>
        <end position="249"/>
    </location>
</feature>
<reference evidence="3" key="1">
    <citation type="submission" date="2025-08" db="UniProtKB">
        <authorList>
            <consortium name="RefSeq"/>
        </authorList>
    </citation>
    <scope>IDENTIFICATION</scope>
    <source>
        <tissue evidence="3">Thorax and Abdomen</tissue>
    </source>
</reference>
<feature type="region of interest" description="Disordered" evidence="1">
    <location>
        <begin position="164"/>
        <end position="186"/>
    </location>
</feature>
<feature type="compositionally biased region" description="Polar residues" evidence="1">
    <location>
        <begin position="175"/>
        <end position="185"/>
    </location>
</feature>
<dbReference type="Gene3D" id="1.10.8.10">
    <property type="entry name" value="DNA helicase RuvA subunit, C-terminal domain"/>
    <property type="match status" value="1"/>
</dbReference>
<name>A0ABM3GP89_NEOLC</name>
<organism evidence="2 3">
    <name type="scientific">Neodiprion lecontei</name>
    <name type="common">Redheaded pine sawfly</name>
    <dbReference type="NCBI Taxonomy" id="441921"/>
    <lineage>
        <taxon>Eukaryota</taxon>
        <taxon>Metazoa</taxon>
        <taxon>Ecdysozoa</taxon>
        <taxon>Arthropoda</taxon>
        <taxon>Hexapoda</taxon>
        <taxon>Insecta</taxon>
        <taxon>Pterygota</taxon>
        <taxon>Neoptera</taxon>
        <taxon>Endopterygota</taxon>
        <taxon>Hymenoptera</taxon>
        <taxon>Tenthredinoidea</taxon>
        <taxon>Diprionidae</taxon>
        <taxon>Diprioninae</taxon>
        <taxon>Neodiprion</taxon>
    </lineage>
</organism>
<sequence length="848" mass="94589">MAMSSLTGLQSGLVDQPELIFELEWKRPPKYSARRQDPKARIGICDPPDPSLDLWLFKSYLCQNIGLSGDIAISYVDSDGDELPIDSECEFREALKFARSQSKKYKNVVLIIDKIGKQELSSNKVDPKQALLFNACDGLFVIPKKPSLTTKNEMAPIHMTGIIRSDEKVEEKPKTNSSFASSSPENAPPAWFRSYMDSMKREIVEEVSTKVMSEVMGVLNAGSSETCSSCSHSMHRNRHSQESNTEEKLRRKKKKRAIGEVESSDSFNPPQQPDVQVLRRLKKIESLAHNFHKALENKRKKCEKIKYAYPNIVLLDNNLDKRPKSAFVPVISAAPKDELPTKCETDSNVASCSEGRARMNCSVTGQEMLEKPTSKGNTYESESDSDNISMLYDSDNSVNLSDAEHDYNFEMVQTPPCFILDKPLNTCDSQDSKPPETFDNSAPLTADRHNFNVVCEAESDRNNNQDSPSYEVLSDPASSDSSLRLNEDHFHVSRNISEQTSNADLIDLNHENQDEKKSNVLVIDMAGKVFEESIDDASNEVIEIYLNKRPGGSYAFVNETLPSHVTKDTSQMSKSDTNLGESNYESCNLNLNMKSSHPSYESKKDKSAPTVTESQTTFQSQTEFTSGMTNDTTHSFSSHSSHTTGSGVYTFTQVQTQTSHTDPKYTVIDNNASKGLEETKYTSCENDLGVRDCQSKLGEDKQTNDTGGKYRREFTSEGSACVFTEQPQKSSVENETRESSPDIGRASNDAVHILPETLVSGAVTVASSAYSTARRVFDRIRSMQTKKQSNIILQGGAHENVEDGVLGSDIERYFSVLEEMGFTNVELNARLLHEYKFDMSRVISALVQ</sequence>
<accession>A0ABM3GP89</accession>
<proteinExistence type="predicted"/>
<protein>
    <submittedName>
        <fullName evidence="3">Uncharacterized protein LOC107222678 isoform X1</fullName>
    </submittedName>
</protein>
<dbReference type="Proteomes" id="UP000829291">
    <property type="component" value="Chromosome 7"/>
</dbReference>
<evidence type="ECO:0000313" key="3">
    <source>
        <dbReference type="RefSeq" id="XP_046602087.1"/>
    </source>
</evidence>
<dbReference type="SUPFAM" id="SSF54277">
    <property type="entry name" value="CAD &amp; PB1 domains"/>
    <property type="match status" value="1"/>
</dbReference>
<dbReference type="RefSeq" id="XP_046602087.1">
    <property type="nucleotide sequence ID" value="XM_046746131.1"/>
</dbReference>
<keyword evidence="2" id="KW-1185">Reference proteome</keyword>
<feature type="region of interest" description="Disordered" evidence="1">
    <location>
        <begin position="566"/>
        <end position="644"/>
    </location>
</feature>
<feature type="compositionally biased region" description="Polar residues" evidence="1">
    <location>
        <begin position="566"/>
        <end position="599"/>
    </location>
</feature>
<gene>
    <name evidence="3" type="primary">LOC107222678</name>
</gene>
<dbReference type="GeneID" id="107222678"/>